<sequence>MAPIMSLMAAMLGPAPLPSSSGRRVQRRARNSGAQAESDPESMIRESMEAFELIDMCREQGICYCKHGLTYSDHAKDRRILERIIHEAGEKKPRLYLHWSVEELKNEVKLRNIKLPKKRTRLAIVGILEHSNPYHTFRLMDPPAEVRLRIYGMALDDGRGEDLSPHDVIEPALLLTARKIRSEAIPVFYGLKYLRFGVPSSV</sequence>
<protein>
    <submittedName>
        <fullName evidence="2">Uncharacterized protein</fullName>
    </submittedName>
</protein>
<dbReference type="EMBL" id="KL584756">
    <property type="protein sequence ID" value="KEQ96403.1"/>
    <property type="molecule type" value="Genomic_DNA"/>
</dbReference>
<organism evidence="2 3">
    <name type="scientific">Aureobasidium subglaciale (strain EXF-2481)</name>
    <name type="common">Aureobasidium pullulans var. subglaciale</name>
    <dbReference type="NCBI Taxonomy" id="1043005"/>
    <lineage>
        <taxon>Eukaryota</taxon>
        <taxon>Fungi</taxon>
        <taxon>Dikarya</taxon>
        <taxon>Ascomycota</taxon>
        <taxon>Pezizomycotina</taxon>
        <taxon>Dothideomycetes</taxon>
        <taxon>Dothideomycetidae</taxon>
        <taxon>Dothideales</taxon>
        <taxon>Saccotheciaceae</taxon>
        <taxon>Aureobasidium</taxon>
    </lineage>
</organism>
<dbReference type="RefSeq" id="XP_013345112.1">
    <property type="nucleotide sequence ID" value="XM_013489658.1"/>
</dbReference>
<dbReference type="GeneID" id="25369802"/>
<evidence type="ECO:0000256" key="1">
    <source>
        <dbReference type="SAM" id="MobiDB-lite"/>
    </source>
</evidence>
<keyword evidence="3" id="KW-1185">Reference proteome</keyword>
<evidence type="ECO:0000313" key="2">
    <source>
        <dbReference type="EMBL" id="KEQ96403.1"/>
    </source>
</evidence>
<proteinExistence type="predicted"/>
<dbReference type="Proteomes" id="UP000030641">
    <property type="component" value="Unassembled WGS sequence"/>
</dbReference>
<name>A0A074YF03_AURSE</name>
<dbReference type="InParanoid" id="A0A074YF03"/>
<gene>
    <name evidence="2" type="ORF">AUEXF2481DRAFT_636676</name>
</gene>
<evidence type="ECO:0000313" key="3">
    <source>
        <dbReference type="Proteomes" id="UP000030641"/>
    </source>
</evidence>
<accession>A0A074YF03</accession>
<feature type="region of interest" description="Disordered" evidence="1">
    <location>
        <begin position="15"/>
        <end position="42"/>
    </location>
</feature>
<dbReference type="HOGENOM" id="CLU_1598411_0_0_1"/>
<dbReference type="OrthoDB" id="62952at2759"/>
<reference evidence="2 3" key="1">
    <citation type="journal article" date="2014" name="BMC Genomics">
        <title>Genome sequencing of four Aureobasidium pullulans varieties: biotechnological potential, stress tolerance, and description of new species.</title>
        <authorList>
            <person name="Gostin Ar C."/>
            <person name="Ohm R.A."/>
            <person name="Kogej T."/>
            <person name="Sonjak S."/>
            <person name="Turk M."/>
            <person name="Zajc J."/>
            <person name="Zalar P."/>
            <person name="Grube M."/>
            <person name="Sun H."/>
            <person name="Han J."/>
            <person name="Sharma A."/>
            <person name="Chiniquy J."/>
            <person name="Ngan C.Y."/>
            <person name="Lipzen A."/>
            <person name="Barry K."/>
            <person name="Grigoriev I.V."/>
            <person name="Gunde-Cimerman N."/>
        </authorList>
    </citation>
    <scope>NUCLEOTIDE SEQUENCE [LARGE SCALE GENOMIC DNA]</scope>
    <source>
        <strain evidence="2 3">EXF-2481</strain>
    </source>
</reference>
<dbReference type="AlphaFoldDB" id="A0A074YF03"/>